<dbReference type="Gene3D" id="3.50.50.60">
    <property type="entry name" value="FAD/NAD(P)-binding domain"/>
    <property type="match status" value="1"/>
</dbReference>
<protein>
    <recommendedName>
        <fullName evidence="2">Ig-like domain-containing protein</fullName>
    </recommendedName>
</protein>
<feature type="region of interest" description="Disordered" evidence="1">
    <location>
        <begin position="1"/>
        <end position="31"/>
    </location>
</feature>
<dbReference type="PANTHER" id="PTHR10742:SF416">
    <property type="entry name" value="SPERMINE OXIDASE"/>
    <property type="match status" value="1"/>
</dbReference>
<name>A0AAN9BP96_9CAEN</name>
<evidence type="ECO:0000313" key="3">
    <source>
        <dbReference type="EMBL" id="KAK7109976.1"/>
    </source>
</evidence>
<evidence type="ECO:0000259" key="2">
    <source>
        <dbReference type="PROSITE" id="PS50835"/>
    </source>
</evidence>
<dbReference type="Pfam" id="PF01593">
    <property type="entry name" value="Amino_oxidase"/>
    <property type="match status" value="2"/>
</dbReference>
<dbReference type="EMBL" id="JBAMIC010000003">
    <property type="protein sequence ID" value="KAK7109976.1"/>
    <property type="molecule type" value="Genomic_DNA"/>
</dbReference>
<dbReference type="AlphaFoldDB" id="A0AAN9BP96"/>
<dbReference type="InterPro" id="IPR007110">
    <property type="entry name" value="Ig-like_dom"/>
</dbReference>
<evidence type="ECO:0000313" key="4">
    <source>
        <dbReference type="Proteomes" id="UP001374579"/>
    </source>
</evidence>
<dbReference type="SUPFAM" id="SSF51905">
    <property type="entry name" value="FAD/NAD(P)-binding domain"/>
    <property type="match status" value="1"/>
</dbReference>
<gene>
    <name evidence="3" type="ORF">V1264_013921</name>
</gene>
<keyword evidence="4" id="KW-1185">Reference proteome</keyword>
<dbReference type="PANTHER" id="PTHR10742">
    <property type="entry name" value="FLAVIN MONOAMINE OXIDASE"/>
    <property type="match status" value="1"/>
</dbReference>
<evidence type="ECO:0000256" key="1">
    <source>
        <dbReference type="SAM" id="MobiDB-lite"/>
    </source>
</evidence>
<dbReference type="InterPro" id="IPR002937">
    <property type="entry name" value="Amino_oxidase"/>
</dbReference>
<dbReference type="SUPFAM" id="SSF54373">
    <property type="entry name" value="FAD-linked reductases, C-terminal domain"/>
    <property type="match status" value="1"/>
</dbReference>
<sequence>MSILTDPAAKAVQRARGRSAMQRGGNDAGERSPRVVVVGAGFAAVGVAKRLLQGGITDVTLLEARDRPGGRVQTVVLDKGFVELGGQFLHGETEIYETAKREGLLREESEDEDEEEEVPDTIIQYQTFTFRLPGGVALDQQTVNHNLKVLEELISRNKGTGITDVNVSLGEFLTSLYPEYMSRMVGDEQTKALMIKWLEEWIVLDSAARGEEQSLPGCARYVYEQGSGVRETRTGLWDVFQCLLHDALPQDRLVLNKPVKTVQWNRESAAGIVTPGINNNHQLPLNNQLTRKVGTLACTSADQESQELKYGRTENEDVSEQSFVGKPEAEMSPDSFKSPLSDFRVAVSCDDGEIFFADHVVVTSSVGFLKEHPEFFIPQLPEKHQNAVKSTGFGNVAKLFLIWDMDKDMAGGSSTKSEADIADEWRVRMLGSDVEGMNLLWPEGVQPEIKSARSSLRTAAGRNWYEYVCMMEFIDSYPFSLLVWVQGEAVNIMESLPLAEVKDVMSELLVLFLGKPDLPPPSRIIRSEWFSNPYTRGAYSYLATGVPLNLHDVISHPLPNSQVPVLQLAGEACSRDHYSTAHGALYSGHAAADVILRHHHLID</sequence>
<dbReference type="Proteomes" id="UP001374579">
    <property type="component" value="Unassembled WGS sequence"/>
</dbReference>
<reference evidence="3 4" key="1">
    <citation type="submission" date="2024-02" db="EMBL/GenBank/DDBJ databases">
        <title>Chromosome-scale genome assembly of the rough periwinkle Littorina saxatilis.</title>
        <authorList>
            <person name="De Jode A."/>
            <person name="Faria R."/>
            <person name="Formenti G."/>
            <person name="Sims Y."/>
            <person name="Smith T.P."/>
            <person name="Tracey A."/>
            <person name="Wood J.M.D."/>
            <person name="Zagrodzka Z.B."/>
            <person name="Johannesson K."/>
            <person name="Butlin R.K."/>
            <person name="Leder E.H."/>
        </authorList>
    </citation>
    <scope>NUCLEOTIDE SEQUENCE [LARGE SCALE GENOMIC DNA]</scope>
    <source>
        <strain evidence="3">Snail1</strain>
        <tissue evidence="3">Muscle</tissue>
    </source>
</reference>
<proteinExistence type="predicted"/>
<dbReference type="Gene3D" id="3.90.660.10">
    <property type="match status" value="1"/>
</dbReference>
<accession>A0AAN9BP96</accession>
<dbReference type="InterPro" id="IPR036188">
    <property type="entry name" value="FAD/NAD-bd_sf"/>
</dbReference>
<dbReference type="PROSITE" id="PS50835">
    <property type="entry name" value="IG_LIKE"/>
    <property type="match status" value="1"/>
</dbReference>
<feature type="domain" description="Ig-like" evidence="2">
    <location>
        <begin position="216"/>
        <end position="309"/>
    </location>
</feature>
<comment type="caution">
    <text evidence="3">The sequence shown here is derived from an EMBL/GenBank/DDBJ whole genome shotgun (WGS) entry which is preliminary data.</text>
</comment>
<organism evidence="3 4">
    <name type="scientific">Littorina saxatilis</name>
    <dbReference type="NCBI Taxonomy" id="31220"/>
    <lineage>
        <taxon>Eukaryota</taxon>
        <taxon>Metazoa</taxon>
        <taxon>Spiralia</taxon>
        <taxon>Lophotrochozoa</taxon>
        <taxon>Mollusca</taxon>
        <taxon>Gastropoda</taxon>
        <taxon>Caenogastropoda</taxon>
        <taxon>Littorinimorpha</taxon>
        <taxon>Littorinoidea</taxon>
        <taxon>Littorinidae</taxon>
        <taxon>Littorina</taxon>
    </lineage>
</organism>
<dbReference type="GO" id="GO:0046592">
    <property type="term" value="F:polyamine oxidase activity"/>
    <property type="evidence" value="ECO:0007669"/>
    <property type="project" value="TreeGrafter"/>
</dbReference>
<dbReference type="InterPro" id="IPR050281">
    <property type="entry name" value="Flavin_monoamine_oxidase"/>
</dbReference>